<evidence type="ECO:0000256" key="5">
    <source>
        <dbReference type="ARBA" id="ARBA00022759"/>
    </source>
</evidence>
<evidence type="ECO:0000256" key="6">
    <source>
        <dbReference type="ARBA" id="ARBA00022801"/>
    </source>
</evidence>
<dbReference type="PANTHER" id="PTHR24559">
    <property type="entry name" value="TRANSPOSON TY3-I GAG-POL POLYPROTEIN"/>
    <property type="match status" value="1"/>
</dbReference>
<keyword evidence="5" id="KW-0255">Endonuclease</keyword>
<dbReference type="InterPro" id="IPR053134">
    <property type="entry name" value="RNA-dir_DNA_polymerase"/>
</dbReference>
<evidence type="ECO:0000256" key="1">
    <source>
        <dbReference type="ARBA" id="ARBA00022670"/>
    </source>
</evidence>
<dbReference type="EMBL" id="JAKMXF010000011">
    <property type="protein sequence ID" value="KAI6661458.1"/>
    <property type="molecule type" value="Genomic_DNA"/>
</dbReference>
<feature type="domain" description="Reverse transcriptase" evidence="8">
    <location>
        <begin position="37"/>
        <end position="214"/>
    </location>
</feature>
<keyword evidence="2" id="KW-0808">Transferase</keyword>
<keyword evidence="1" id="KW-0645">Protease</keyword>
<dbReference type="AlphaFoldDB" id="A0AAV7KJL8"/>
<dbReference type="PANTHER" id="PTHR24559:SF444">
    <property type="entry name" value="REVERSE TRANSCRIPTASE DOMAIN-CONTAINING PROTEIN"/>
    <property type="match status" value="1"/>
</dbReference>
<evidence type="ECO:0000256" key="7">
    <source>
        <dbReference type="ARBA" id="ARBA00022918"/>
    </source>
</evidence>
<dbReference type="GO" id="GO:0004519">
    <property type="term" value="F:endonuclease activity"/>
    <property type="evidence" value="ECO:0007669"/>
    <property type="project" value="UniProtKB-KW"/>
</dbReference>
<protein>
    <submittedName>
        <fullName evidence="9">Retrovirus-related Pol polyprotein from transposon 17.6</fullName>
    </submittedName>
</protein>
<evidence type="ECO:0000259" key="8">
    <source>
        <dbReference type="PROSITE" id="PS50878"/>
    </source>
</evidence>
<dbReference type="GO" id="GO:0006508">
    <property type="term" value="P:proteolysis"/>
    <property type="evidence" value="ECO:0007669"/>
    <property type="project" value="UniProtKB-KW"/>
</dbReference>
<proteinExistence type="predicted"/>
<comment type="caution">
    <text evidence="9">The sequence shown here is derived from an EMBL/GenBank/DDBJ whole genome shotgun (WGS) entry which is preliminary data.</text>
</comment>
<evidence type="ECO:0000313" key="10">
    <source>
        <dbReference type="Proteomes" id="UP001165289"/>
    </source>
</evidence>
<sequence>MCEHAIDTGKAVLTRSRPRRVPPKWKEEINSQLDEMLDQKLCKASHSPWASNVVLVPKKDGLQRFAIDYRELNNATKKDAYGTPQVQTILDKLRDYSYFSVIDISAAYWCVPVREEDREKTAFNTPRGLFEMCVMPFGLVNSQATFQRLMDNTLQGLTRTESYIDDCIIYSRSFEEHLKELRAVFQRLQSAKLHVKLRKCQFFREEVEFLGHVVSREGRRPLVSAAKNSLCFLDPKA</sequence>
<keyword evidence="6" id="KW-0378">Hydrolase</keyword>
<keyword evidence="3" id="KW-0548">Nucleotidyltransferase</keyword>
<keyword evidence="10" id="KW-1185">Reference proteome</keyword>
<dbReference type="SUPFAM" id="SSF56672">
    <property type="entry name" value="DNA/RNA polymerases"/>
    <property type="match status" value="1"/>
</dbReference>
<organism evidence="9 10">
    <name type="scientific">Oopsacas minuta</name>
    <dbReference type="NCBI Taxonomy" id="111878"/>
    <lineage>
        <taxon>Eukaryota</taxon>
        <taxon>Metazoa</taxon>
        <taxon>Porifera</taxon>
        <taxon>Hexactinellida</taxon>
        <taxon>Hexasterophora</taxon>
        <taxon>Lyssacinosida</taxon>
        <taxon>Leucopsacidae</taxon>
        <taxon>Oopsacas</taxon>
    </lineage>
</organism>
<dbReference type="PROSITE" id="PS50878">
    <property type="entry name" value="RT_POL"/>
    <property type="match status" value="1"/>
</dbReference>
<dbReference type="CDD" id="cd01647">
    <property type="entry name" value="RT_LTR"/>
    <property type="match status" value="1"/>
</dbReference>
<dbReference type="GO" id="GO:0008233">
    <property type="term" value="F:peptidase activity"/>
    <property type="evidence" value="ECO:0007669"/>
    <property type="project" value="UniProtKB-KW"/>
</dbReference>
<dbReference type="FunFam" id="3.10.10.10:FF:000007">
    <property type="entry name" value="Retrovirus-related Pol polyprotein from transposon 17.6-like Protein"/>
    <property type="match status" value="1"/>
</dbReference>
<keyword evidence="4" id="KW-0540">Nuclease</keyword>
<gene>
    <name evidence="9" type="ORF">LOD99_13330</name>
</gene>
<keyword evidence="7" id="KW-0695">RNA-directed DNA polymerase</keyword>
<dbReference type="Pfam" id="PF00078">
    <property type="entry name" value="RVT_1"/>
    <property type="match status" value="1"/>
</dbReference>
<dbReference type="InterPro" id="IPR000477">
    <property type="entry name" value="RT_dom"/>
</dbReference>
<dbReference type="Proteomes" id="UP001165289">
    <property type="component" value="Unassembled WGS sequence"/>
</dbReference>
<dbReference type="Gene3D" id="3.10.10.10">
    <property type="entry name" value="HIV Type 1 Reverse Transcriptase, subunit A, domain 1"/>
    <property type="match status" value="1"/>
</dbReference>
<dbReference type="InterPro" id="IPR043128">
    <property type="entry name" value="Rev_trsase/Diguanyl_cyclase"/>
</dbReference>
<dbReference type="GO" id="GO:0003964">
    <property type="term" value="F:RNA-directed DNA polymerase activity"/>
    <property type="evidence" value="ECO:0007669"/>
    <property type="project" value="UniProtKB-KW"/>
</dbReference>
<evidence type="ECO:0000256" key="4">
    <source>
        <dbReference type="ARBA" id="ARBA00022722"/>
    </source>
</evidence>
<reference evidence="9 10" key="1">
    <citation type="journal article" date="2023" name="BMC Biol.">
        <title>The compact genome of the sponge Oopsacas minuta (Hexactinellida) is lacking key metazoan core genes.</title>
        <authorList>
            <person name="Santini S."/>
            <person name="Schenkelaars Q."/>
            <person name="Jourda C."/>
            <person name="Duchesne M."/>
            <person name="Belahbib H."/>
            <person name="Rocher C."/>
            <person name="Selva M."/>
            <person name="Riesgo A."/>
            <person name="Vervoort M."/>
            <person name="Leys S.P."/>
            <person name="Kodjabachian L."/>
            <person name="Le Bivic A."/>
            <person name="Borchiellini C."/>
            <person name="Claverie J.M."/>
            <person name="Renard E."/>
        </authorList>
    </citation>
    <scope>NUCLEOTIDE SEQUENCE [LARGE SCALE GENOMIC DNA]</scope>
    <source>
        <strain evidence="9">SPO-2</strain>
    </source>
</reference>
<accession>A0AAV7KJL8</accession>
<dbReference type="Gene3D" id="3.30.70.270">
    <property type="match status" value="1"/>
</dbReference>
<evidence type="ECO:0000256" key="2">
    <source>
        <dbReference type="ARBA" id="ARBA00022679"/>
    </source>
</evidence>
<evidence type="ECO:0000256" key="3">
    <source>
        <dbReference type="ARBA" id="ARBA00022695"/>
    </source>
</evidence>
<evidence type="ECO:0000313" key="9">
    <source>
        <dbReference type="EMBL" id="KAI6661458.1"/>
    </source>
</evidence>
<dbReference type="InterPro" id="IPR043502">
    <property type="entry name" value="DNA/RNA_pol_sf"/>
</dbReference>
<name>A0AAV7KJL8_9METZ</name>